<reference evidence="1 2" key="1">
    <citation type="submission" date="2016-07" db="EMBL/GenBank/DDBJ databases">
        <title>Pervasive Adenine N6-methylation of Active Genes in Fungi.</title>
        <authorList>
            <consortium name="DOE Joint Genome Institute"/>
            <person name="Mondo S.J."/>
            <person name="Dannebaum R.O."/>
            <person name="Kuo R.C."/>
            <person name="Labutti K."/>
            <person name="Haridas S."/>
            <person name="Kuo A."/>
            <person name="Salamov A."/>
            <person name="Ahrendt S.R."/>
            <person name="Lipzen A."/>
            <person name="Sullivan W."/>
            <person name="Andreopoulos W.B."/>
            <person name="Clum A."/>
            <person name="Lindquist E."/>
            <person name="Daum C."/>
            <person name="Ramamoorthy G.K."/>
            <person name="Gryganskyi A."/>
            <person name="Culley D."/>
            <person name="Magnuson J.K."/>
            <person name="James T.Y."/>
            <person name="O'Malley M.A."/>
            <person name="Stajich J.E."/>
            <person name="Spatafora J.W."/>
            <person name="Visel A."/>
            <person name="Grigoriev I.V."/>
        </authorList>
    </citation>
    <scope>NUCLEOTIDE SEQUENCE [LARGE SCALE GENOMIC DNA]</scope>
    <source>
        <strain evidence="1 2">NRRL 2496</strain>
    </source>
</reference>
<dbReference type="InParanoid" id="A0A1X2H8H5"/>
<dbReference type="GO" id="GO:0031624">
    <property type="term" value="F:ubiquitin conjugating enzyme binding"/>
    <property type="evidence" value="ECO:0007669"/>
    <property type="project" value="TreeGrafter"/>
</dbReference>
<dbReference type="GO" id="GO:0005829">
    <property type="term" value="C:cytosol"/>
    <property type="evidence" value="ECO:0007669"/>
    <property type="project" value="TreeGrafter"/>
</dbReference>
<dbReference type="PANTHER" id="PTHR31531:SF2">
    <property type="entry name" value="E3 UBIQUITIN-PROTEIN LIGASE E3D"/>
    <property type="match status" value="1"/>
</dbReference>
<dbReference type="EMBL" id="MCGN01000007">
    <property type="protein sequence ID" value="ORY94885.1"/>
    <property type="molecule type" value="Genomic_DNA"/>
</dbReference>
<sequence length="314" mass="35663">MAVPFFAEHLANIQSIRATLCSAPDYPVPEKLRIVNQTLTLGSVSVVPFESVGIRVEPTVVGLTHHDTCLWDFKLTTRQSLQTQGDLPAVWSARDLKDTKQIVCRACQQSLAEAPVFQSKDLPSEHWYELVECWICHETKPEEHRARMQPIGARQDMILVGTTYLLLHPDNTKHLQVDEARLRNVNWDQGLQTRWLPVHCQQCGADIGEGQYKRDENGTPALLASKLYKYAVSIPSQTSCPVFMDFLTHDLVSAAKAHATYRFLIQGRKDNKTYALMWLFNWDTNIIYNHGFQDGGSAVHHKRGKDRNAKRGRS</sequence>
<dbReference type="GO" id="GO:0061630">
    <property type="term" value="F:ubiquitin protein ligase activity"/>
    <property type="evidence" value="ECO:0007669"/>
    <property type="project" value="TreeGrafter"/>
</dbReference>
<dbReference type="PANTHER" id="PTHR31531">
    <property type="entry name" value="E3 UBIQUITIN-PROTEIN LIGASE E3D FAMILY MEMBER"/>
    <property type="match status" value="1"/>
</dbReference>
<dbReference type="GO" id="GO:0006513">
    <property type="term" value="P:protein monoubiquitination"/>
    <property type="evidence" value="ECO:0007669"/>
    <property type="project" value="TreeGrafter"/>
</dbReference>
<dbReference type="GO" id="GO:0000209">
    <property type="term" value="P:protein polyubiquitination"/>
    <property type="evidence" value="ECO:0007669"/>
    <property type="project" value="TreeGrafter"/>
</dbReference>
<organism evidence="1 2">
    <name type="scientific">Syncephalastrum racemosum</name>
    <name type="common">Filamentous fungus</name>
    <dbReference type="NCBI Taxonomy" id="13706"/>
    <lineage>
        <taxon>Eukaryota</taxon>
        <taxon>Fungi</taxon>
        <taxon>Fungi incertae sedis</taxon>
        <taxon>Mucoromycota</taxon>
        <taxon>Mucoromycotina</taxon>
        <taxon>Mucoromycetes</taxon>
        <taxon>Mucorales</taxon>
        <taxon>Syncephalastraceae</taxon>
        <taxon>Syncephalastrum</taxon>
    </lineage>
</organism>
<dbReference type="OMA" id="KAHATYR"/>
<dbReference type="GO" id="GO:0030332">
    <property type="term" value="F:cyclin binding"/>
    <property type="evidence" value="ECO:0007669"/>
    <property type="project" value="TreeGrafter"/>
</dbReference>
<comment type="caution">
    <text evidence="1">The sequence shown here is derived from an EMBL/GenBank/DDBJ whole genome shotgun (WGS) entry which is preliminary data.</text>
</comment>
<gene>
    <name evidence="1" type="ORF">BCR43DRAFT_494756</name>
</gene>
<dbReference type="Proteomes" id="UP000242180">
    <property type="component" value="Unassembled WGS sequence"/>
</dbReference>
<dbReference type="OrthoDB" id="66510at2759"/>
<evidence type="ECO:0000313" key="1">
    <source>
        <dbReference type="EMBL" id="ORY94885.1"/>
    </source>
</evidence>
<accession>A0A1X2H8H5</accession>
<name>A0A1X2H8H5_SYNRA</name>
<evidence type="ECO:0000313" key="2">
    <source>
        <dbReference type="Proteomes" id="UP000242180"/>
    </source>
</evidence>
<dbReference type="Pfam" id="PF09814">
    <property type="entry name" value="HECT_2"/>
    <property type="match status" value="1"/>
</dbReference>
<dbReference type="GO" id="GO:0051865">
    <property type="term" value="P:protein autoubiquitination"/>
    <property type="evidence" value="ECO:0007669"/>
    <property type="project" value="TreeGrafter"/>
</dbReference>
<dbReference type="AlphaFoldDB" id="A0A1X2H8H5"/>
<dbReference type="GO" id="GO:0043161">
    <property type="term" value="P:proteasome-mediated ubiquitin-dependent protein catabolic process"/>
    <property type="evidence" value="ECO:0007669"/>
    <property type="project" value="TreeGrafter"/>
</dbReference>
<dbReference type="InterPro" id="IPR019193">
    <property type="entry name" value="UBQ-conj_enz_E2-bd_prot"/>
</dbReference>
<dbReference type="GO" id="GO:0005634">
    <property type="term" value="C:nucleus"/>
    <property type="evidence" value="ECO:0007669"/>
    <property type="project" value="TreeGrafter"/>
</dbReference>
<proteinExistence type="predicted"/>
<dbReference type="STRING" id="13706.A0A1X2H8H5"/>
<keyword evidence="2" id="KW-1185">Reference proteome</keyword>
<protein>
    <submittedName>
        <fullName evidence="1">HECT-like ubiquitin-conjugating enzyme-binding-domain-containing protein</fullName>
    </submittedName>
</protein>
<dbReference type="GO" id="GO:0000151">
    <property type="term" value="C:ubiquitin ligase complex"/>
    <property type="evidence" value="ECO:0007669"/>
    <property type="project" value="TreeGrafter"/>
</dbReference>